<proteinExistence type="predicted"/>
<accession>A0A9P8QNZ5</accession>
<dbReference type="EMBL" id="JAIWOZ010000004">
    <property type="protein sequence ID" value="KAH6606002.1"/>
    <property type="molecule type" value="Genomic_DNA"/>
</dbReference>
<feature type="compositionally biased region" description="Low complexity" evidence="1">
    <location>
        <begin position="17"/>
        <end position="31"/>
    </location>
</feature>
<evidence type="ECO:0000313" key="2">
    <source>
        <dbReference type="EMBL" id="KAH6606001.1"/>
    </source>
</evidence>
<dbReference type="EMBL" id="JAIWOZ010000004">
    <property type="protein sequence ID" value="KAH6606001.1"/>
    <property type="molecule type" value="Genomic_DNA"/>
</dbReference>
<evidence type="ECO:0000313" key="4">
    <source>
        <dbReference type="Proteomes" id="UP000827724"/>
    </source>
</evidence>
<evidence type="ECO:0000313" key="3">
    <source>
        <dbReference type="EMBL" id="KAH6606002.1"/>
    </source>
</evidence>
<feature type="region of interest" description="Disordered" evidence="1">
    <location>
        <begin position="188"/>
        <end position="245"/>
    </location>
</feature>
<gene>
    <name evidence="2" type="ORF">Trco_005154</name>
    <name evidence="3" type="ORF">Trco_005155</name>
</gene>
<feature type="region of interest" description="Disordered" evidence="1">
    <location>
        <begin position="1"/>
        <end position="86"/>
    </location>
</feature>
<protein>
    <submittedName>
        <fullName evidence="3">Uncharacterized protein</fullName>
    </submittedName>
</protein>
<reference evidence="3" key="1">
    <citation type="submission" date="2021-08" db="EMBL/GenBank/DDBJ databases">
        <title>Chromosome-Level Trichoderma cornu-damae using Hi-C Data.</title>
        <authorList>
            <person name="Kim C.S."/>
        </authorList>
    </citation>
    <scope>NUCLEOTIDE SEQUENCE</scope>
    <source>
        <strain evidence="3">KA19-0412C</strain>
    </source>
</reference>
<sequence length="245" mass="25906">MPRTGYDVTGTVPGSPASEAAARARQRTAPRNLTPRAGTPANPPHPDGDEQETPRASRIRVPSGDARADSPTYSQMNIAPQDRRGFQIQRRMPRQELYQKPLKVSSIQASTSHPTTRPGGVPYGHGVPHEAHSSVFQGNAAPTCAGQGAGFVNSQTSFGAANFSTAHVGVQQQQQLWDSSQLHALPASQHGFQSRHGLYPNPESFAHSQTAAGTAQHRGPGSTGAATSASPPDADEDVEMMDFNG</sequence>
<dbReference type="AlphaFoldDB" id="A0A9P8QNZ5"/>
<feature type="compositionally biased region" description="Basic and acidic residues" evidence="1">
    <location>
        <begin position="46"/>
        <end position="55"/>
    </location>
</feature>
<evidence type="ECO:0000256" key="1">
    <source>
        <dbReference type="SAM" id="MobiDB-lite"/>
    </source>
</evidence>
<name>A0A9P8QNZ5_9HYPO</name>
<comment type="caution">
    <text evidence="3">The sequence shown here is derived from an EMBL/GenBank/DDBJ whole genome shotgun (WGS) entry which is preliminary data.</text>
</comment>
<dbReference type="OrthoDB" id="4892176at2759"/>
<dbReference type="Proteomes" id="UP000827724">
    <property type="component" value="Unassembled WGS sequence"/>
</dbReference>
<keyword evidence="4" id="KW-1185">Reference proteome</keyword>
<feature type="compositionally biased region" description="Acidic residues" evidence="1">
    <location>
        <begin position="233"/>
        <end position="245"/>
    </location>
</feature>
<organism evidence="3 4">
    <name type="scientific">Trichoderma cornu-damae</name>
    <dbReference type="NCBI Taxonomy" id="654480"/>
    <lineage>
        <taxon>Eukaryota</taxon>
        <taxon>Fungi</taxon>
        <taxon>Dikarya</taxon>
        <taxon>Ascomycota</taxon>
        <taxon>Pezizomycotina</taxon>
        <taxon>Sordariomycetes</taxon>
        <taxon>Hypocreomycetidae</taxon>
        <taxon>Hypocreales</taxon>
        <taxon>Hypocreaceae</taxon>
        <taxon>Trichoderma</taxon>
    </lineage>
</organism>